<reference evidence="2 3" key="1">
    <citation type="submission" date="2021-07" db="EMBL/GenBank/DDBJ databases">
        <title>The Aristolochia fimbriata genome: insights into angiosperm evolution, floral development and chemical biosynthesis.</title>
        <authorList>
            <person name="Jiao Y."/>
        </authorList>
    </citation>
    <scope>NUCLEOTIDE SEQUENCE [LARGE SCALE GENOMIC DNA]</scope>
    <source>
        <strain evidence="2">IBCAS-2021</strain>
        <tissue evidence="2">Leaf</tissue>
    </source>
</reference>
<feature type="region of interest" description="Disordered" evidence="1">
    <location>
        <begin position="118"/>
        <end position="142"/>
    </location>
</feature>
<dbReference type="Proteomes" id="UP000825729">
    <property type="component" value="Unassembled WGS sequence"/>
</dbReference>
<accession>A0AAV7E241</accession>
<proteinExistence type="predicted"/>
<evidence type="ECO:0000313" key="2">
    <source>
        <dbReference type="EMBL" id="KAG9442240.1"/>
    </source>
</evidence>
<feature type="compositionally biased region" description="Low complexity" evidence="1">
    <location>
        <begin position="118"/>
        <end position="133"/>
    </location>
</feature>
<keyword evidence="3" id="KW-1185">Reference proteome</keyword>
<sequence length="207" mass="22667">MTAKDNLWDVPCHAHLVVPELEVEHGEDTCTMELIKKLVNCQDGKLVLQCGRIECSIIHKEQPRAVLLDQQNWGREGAGAKADTVGGQQLPHQSLYFFFQYIGVLIRSIRMSCEHCSGRSNSSRNSEANSSNRGVSASGQECDSENASAARCSQKRKVAASGHLLNAFTFMTSIRCGVRLMSQITGLPLKSNEKVVVAKFQLTGLSS</sequence>
<dbReference type="AlphaFoldDB" id="A0AAV7E241"/>
<organism evidence="2 3">
    <name type="scientific">Aristolochia fimbriata</name>
    <name type="common">White veined hardy Dutchman's pipe vine</name>
    <dbReference type="NCBI Taxonomy" id="158543"/>
    <lineage>
        <taxon>Eukaryota</taxon>
        <taxon>Viridiplantae</taxon>
        <taxon>Streptophyta</taxon>
        <taxon>Embryophyta</taxon>
        <taxon>Tracheophyta</taxon>
        <taxon>Spermatophyta</taxon>
        <taxon>Magnoliopsida</taxon>
        <taxon>Magnoliidae</taxon>
        <taxon>Piperales</taxon>
        <taxon>Aristolochiaceae</taxon>
        <taxon>Aristolochia</taxon>
    </lineage>
</organism>
<comment type="caution">
    <text evidence="2">The sequence shown here is derived from an EMBL/GenBank/DDBJ whole genome shotgun (WGS) entry which is preliminary data.</text>
</comment>
<evidence type="ECO:0000256" key="1">
    <source>
        <dbReference type="SAM" id="MobiDB-lite"/>
    </source>
</evidence>
<gene>
    <name evidence="2" type="ORF">H6P81_018094</name>
</gene>
<name>A0AAV7E241_ARIFI</name>
<dbReference type="EMBL" id="JAINDJ010000007">
    <property type="protein sequence ID" value="KAG9442240.1"/>
    <property type="molecule type" value="Genomic_DNA"/>
</dbReference>
<evidence type="ECO:0000313" key="3">
    <source>
        <dbReference type="Proteomes" id="UP000825729"/>
    </source>
</evidence>
<protein>
    <submittedName>
        <fullName evidence="2">Uncharacterized protein</fullName>
    </submittedName>
</protein>